<dbReference type="AlphaFoldDB" id="I4EMG9"/>
<proteinExistence type="inferred from homology"/>
<dbReference type="PANTHER" id="PTHR43133">
    <property type="entry name" value="RNA POLYMERASE ECF-TYPE SIGMA FACTO"/>
    <property type="match status" value="1"/>
</dbReference>
<keyword evidence="2" id="KW-0805">Transcription regulation</keyword>
<comment type="caution">
    <text evidence="8">The sequence shown here is derived from an EMBL/GenBank/DDBJ whole genome shotgun (WGS) entry which is preliminary data.</text>
</comment>
<gene>
    <name evidence="8" type="ORF">NITHO_6010003</name>
</gene>
<evidence type="ECO:0000259" key="6">
    <source>
        <dbReference type="Pfam" id="PF04542"/>
    </source>
</evidence>
<dbReference type="InterPro" id="IPR039425">
    <property type="entry name" value="RNA_pol_sigma-70-like"/>
</dbReference>
<evidence type="ECO:0000256" key="1">
    <source>
        <dbReference type="ARBA" id="ARBA00010641"/>
    </source>
</evidence>
<evidence type="ECO:0000259" key="7">
    <source>
        <dbReference type="Pfam" id="PF08281"/>
    </source>
</evidence>
<evidence type="ECO:0000313" key="9">
    <source>
        <dbReference type="Proteomes" id="UP000004221"/>
    </source>
</evidence>
<dbReference type="Gene3D" id="1.10.1740.10">
    <property type="match status" value="1"/>
</dbReference>
<dbReference type="Pfam" id="PF04542">
    <property type="entry name" value="Sigma70_r2"/>
    <property type="match status" value="1"/>
</dbReference>
<dbReference type="Proteomes" id="UP000004221">
    <property type="component" value="Unassembled WGS sequence"/>
</dbReference>
<dbReference type="InterPro" id="IPR013324">
    <property type="entry name" value="RNA_pol_sigma_r3/r4-like"/>
</dbReference>
<evidence type="ECO:0000256" key="4">
    <source>
        <dbReference type="ARBA" id="ARBA00023125"/>
    </source>
</evidence>
<organism evidence="8 9">
    <name type="scientific">Nitrolancea hollandica Lb</name>
    <dbReference type="NCBI Taxonomy" id="1129897"/>
    <lineage>
        <taxon>Bacteria</taxon>
        <taxon>Pseudomonadati</taxon>
        <taxon>Thermomicrobiota</taxon>
        <taxon>Thermomicrobia</taxon>
        <taxon>Sphaerobacterales</taxon>
        <taxon>Sphaerobacterineae</taxon>
        <taxon>Sphaerobacteraceae</taxon>
        <taxon>Nitrolancea</taxon>
    </lineage>
</organism>
<protein>
    <submittedName>
        <fullName evidence="8">RNA polymerase, sigma-24 subunit, ECF subfamily</fullName>
    </submittedName>
</protein>
<dbReference type="GO" id="GO:0003677">
    <property type="term" value="F:DNA binding"/>
    <property type="evidence" value="ECO:0007669"/>
    <property type="project" value="UniProtKB-KW"/>
</dbReference>
<comment type="similarity">
    <text evidence="1">Belongs to the sigma-70 factor family. ECF subfamily.</text>
</comment>
<dbReference type="EMBL" id="CAGS01000559">
    <property type="protein sequence ID" value="CCF85882.1"/>
    <property type="molecule type" value="Genomic_DNA"/>
</dbReference>
<dbReference type="RefSeq" id="WP_008481166.1">
    <property type="nucleotide sequence ID" value="NZ_CAGS01000559.1"/>
</dbReference>
<dbReference type="Gene3D" id="1.10.10.10">
    <property type="entry name" value="Winged helix-like DNA-binding domain superfamily/Winged helix DNA-binding domain"/>
    <property type="match status" value="1"/>
</dbReference>
<name>I4EMG9_9BACT</name>
<keyword evidence="5" id="KW-0804">Transcription</keyword>
<accession>I4EMG9</accession>
<feature type="domain" description="RNA polymerase sigma-70 region 2" evidence="6">
    <location>
        <begin position="29"/>
        <end position="96"/>
    </location>
</feature>
<dbReference type="SUPFAM" id="SSF88659">
    <property type="entry name" value="Sigma3 and sigma4 domains of RNA polymerase sigma factors"/>
    <property type="match status" value="1"/>
</dbReference>
<evidence type="ECO:0000256" key="5">
    <source>
        <dbReference type="ARBA" id="ARBA00023163"/>
    </source>
</evidence>
<sequence>MEGYAVAPVSEATWVSRAKDGDQAAFEVIFQQYERQIYGFIYRMMGNPEDANDLTQECFIRAYKALAQTSDDLNVSAWLHRIASNACLDVLRRRQRIRWLPWESHKHEQLLHGKPIDDPERRAISNETQASVQRVLNQMSPRNRMALILREYEGMSCEDIGRIMGLSRSAVKSVLFRGREEFRKIYRVMEEDAQTCPGRSVSP</sequence>
<reference evidence="8 9" key="1">
    <citation type="journal article" date="2012" name="ISME J.">
        <title>Nitrification expanded: discovery, physiology and genomics of a nitrite-oxidizing bacterium from the phylum Chloroflexi.</title>
        <authorList>
            <person name="Sorokin D.Y."/>
            <person name="Lucker S."/>
            <person name="Vejmelkova D."/>
            <person name="Kostrikina N.A."/>
            <person name="Kleerebezem R."/>
            <person name="Rijpstra W.I."/>
            <person name="Damste J.S."/>
            <person name="Le Paslier D."/>
            <person name="Muyzer G."/>
            <person name="Wagner M."/>
            <person name="van Loosdrecht M.C."/>
            <person name="Daims H."/>
        </authorList>
    </citation>
    <scope>NUCLEOTIDE SEQUENCE [LARGE SCALE GENOMIC DNA]</scope>
    <source>
        <strain evidence="9">none</strain>
    </source>
</reference>
<dbReference type="NCBIfam" id="TIGR02937">
    <property type="entry name" value="sigma70-ECF"/>
    <property type="match status" value="1"/>
</dbReference>
<dbReference type="PANTHER" id="PTHR43133:SF8">
    <property type="entry name" value="RNA POLYMERASE SIGMA FACTOR HI_1459-RELATED"/>
    <property type="match status" value="1"/>
</dbReference>
<dbReference type="InterPro" id="IPR013325">
    <property type="entry name" value="RNA_pol_sigma_r2"/>
</dbReference>
<evidence type="ECO:0000256" key="2">
    <source>
        <dbReference type="ARBA" id="ARBA00023015"/>
    </source>
</evidence>
<dbReference type="OrthoDB" id="158189at2"/>
<keyword evidence="9" id="KW-1185">Reference proteome</keyword>
<evidence type="ECO:0000256" key="3">
    <source>
        <dbReference type="ARBA" id="ARBA00023082"/>
    </source>
</evidence>
<dbReference type="InterPro" id="IPR036388">
    <property type="entry name" value="WH-like_DNA-bd_sf"/>
</dbReference>
<dbReference type="GO" id="GO:0016987">
    <property type="term" value="F:sigma factor activity"/>
    <property type="evidence" value="ECO:0007669"/>
    <property type="project" value="UniProtKB-KW"/>
</dbReference>
<dbReference type="Pfam" id="PF08281">
    <property type="entry name" value="Sigma70_r4_2"/>
    <property type="match status" value="1"/>
</dbReference>
<dbReference type="InterPro" id="IPR007627">
    <property type="entry name" value="RNA_pol_sigma70_r2"/>
</dbReference>
<dbReference type="InterPro" id="IPR014284">
    <property type="entry name" value="RNA_pol_sigma-70_dom"/>
</dbReference>
<dbReference type="SUPFAM" id="SSF88946">
    <property type="entry name" value="Sigma2 domain of RNA polymerase sigma factors"/>
    <property type="match status" value="1"/>
</dbReference>
<dbReference type="CDD" id="cd06171">
    <property type="entry name" value="Sigma70_r4"/>
    <property type="match status" value="1"/>
</dbReference>
<dbReference type="InterPro" id="IPR013249">
    <property type="entry name" value="RNA_pol_sigma70_r4_t2"/>
</dbReference>
<dbReference type="GO" id="GO:0006352">
    <property type="term" value="P:DNA-templated transcription initiation"/>
    <property type="evidence" value="ECO:0007669"/>
    <property type="project" value="InterPro"/>
</dbReference>
<keyword evidence="4" id="KW-0238">DNA-binding</keyword>
<feature type="domain" description="RNA polymerase sigma factor 70 region 4 type 2" evidence="7">
    <location>
        <begin position="131"/>
        <end position="180"/>
    </location>
</feature>
<evidence type="ECO:0000313" key="8">
    <source>
        <dbReference type="EMBL" id="CCF85882.1"/>
    </source>
</evidence>
<keyword evidence="3" id="KW-0731">Sigma factor</keyword>